<evidence type="ECO:0000256" key="1">
    <source>
        <dbReference type="SAM" id="SignalP"/>
    </source>
</evidence>
<dbReference type="STRING" id="35756.GCA_001044155_01138"/>
<organism evidence="2 3">
    <name type="scientific">Corynebacterium pilosum</name>
    <dbReference type="NCBI Taxonomy" id="35756"/>
    <lineage>
        <taxon>Bacteria</taxon>
        <taxon>Bacillati</taxon>
        <taxon>Actinomycetota</taxon>
        <taxon>Actinomycetes</taxon>
        <taxon>Mycobacteriales</taxon>
        <taxon>Corynebacteriaceae</taxon>
        <taxon>Corynebacterium</taxon>
    </lineage>
</organism>
<dbReference type="EMBL" id="UFXQ01000001">
    <property type="protein sequence ID" value="STC69355.1"/>
    <property type="molecule type" value="Genomic_DNA"/>
</dbReference>
<feature type="signal peptide" evidence="1">
    <location>
        <begin position="1"/>
        <end position="23"/>
    </location>
</feature>
<dbReference type="AlphaFoldDB" id="A0A376CM43"/>
<accession>A0A376CM43</accession>
<keyword evidence="3" id="KW-1185">Reference proteome</keyword>
<dbReference type="Proteomes" id="UP000254467">
    <property type="component" value="Unassembled WGS sequence"/>
</dbReference>
<gene>
    <name evidence="2" type="primary">kup</name>
    <name evidence="2" type="ORF">NCTC11862_01140</name>
</gene>
<dbReference type="Gene3D" id="3.40.710.10">
    <property type="entry name" value="DD-peptidase/beta-lactamase superfamily"/>
    <property type="match status" value="1"/>
</dbReference>
<dbReference type="InterPro" id="IPR012338">
    <property type="entry name" value="Beta-lactam/transpept-like"/>
</dbReference>
<proteinExistence type="predicted"/>
<keyword evidence="1" id="KW-0732">Signal</keyword>
<reference evidence="2 3" key="1">
    <citation type="submission" date="2018-06" db="EMBL/GenBank/DDBJ databases">
        <authorList>
            <consortium name="Pathogen Informatics"/>
            <person name="Doyle S."/>
        </authorList>
    </citation>
    <scope>NUCLEOTIDE SEQUENCE [LARGE SCALE GENOMIC DNA]</scope>
    <source>
        <strain evidence="2 3">NCTC11862</strain>
    </source>
</reference>
<dbReference type="RefSeq" id="WP_018582485.1">
    <property type="nucleotide sequence ID" value="NZ_UFXQ01000001.1"/>
</dbReference>
<evidence type="ECO:0000313" key="2">
    <source>
        <dbReference type="EMBL" id="STC69355.1"/>
    </source>
</evidence>
<dbReference type="SUPFAM" id="SSF56601">
    <property type="entry name" value="beta-lactamase/transpeptidase-like"/>
    <property type="match status" value="1"/>
</dbReference>
<protein>
    <submittedName>
        <fullName evidence="2">Potassium uptake system kup</fullName>
    </submittedName>
</protein>
<name>A0A376CM43_9CORY</name>
<sequence>MRKLVGVFLALVVTLGLVPAANAMTLNPAGVPARTSLAVVYSDGRVAASPNGHESRPALSLAKLYLGYWVLHHGAPGHKAQVEHMLRVSDDNIATQLDRAYPNAINDVARQFGLGATRSSGYWGYSRTSAVDVARFIEAIKPDPVAAPVLRGMSGAAPIAADGFAQNYGTSRLPGVQGTKFGWSDDRTSITATASYGHGFTVAAITYGPASVNTDDAVRGFVGGPAGGAGAPGQPLTSSVGPIQAPAQRVVDALPPNTPKEITNAIPRDWLVPTGAPEVVLPELPQIPELQLPDVPMSALP</sequence>
<evidence type="ECO:0000313" key="3">
    <source>
        <dbReference type="Proteomes" id="UP000254467"/>
    </source>
</evidence>
<feature type="chain" id="PRO_5016764021" evidence="1">
    <location>
        <begin position="24"/>
        <end position="301"/>
    </location>
</feature>